<dbReference type="STRING" id="111105.HR09_10285"/>
<keyword evidence="4" id="KW-0347">Helicase</keyword>
<sequence>MDNYLAGQILKNLPFTPTQSQDSAIRSLAKYLLDREPYSVFLLRGYAGTGKTQLIASVVQTILQQGAHCELLAPTGRAAKVLTSYTRHQAYTIHRQIYQASAAGIEEGGSYRIRRSSPTGTVFIVDESSMIGNESVEPTPFGSGSLLNDLLAYVNETDGCRLILAGDMAQLPPVGSVVSPALDVGVMETFYGLRIYECTLTEVVRQQKESAILSLATSLRRLLSDGISDKIKLNIKDSGDVSAISGAELIEALDASFRTVGMDETIIVSYSNKRALAYNLGIRSQVLYYEEELVRGDRLVVTRNNYRYCDRRDKTDFVANGEIVEILRLGKRYELYGFRFADATINLVEQGREIEARLLLDGLTAETAGLTHVQRQKLYDAVAEDYSSVESVPARRKAIREDAFFSALEVKYAYAITCHKAQGGQWKHVYVDMGMLSYLPHDEQLCRWLYTAVTRASERLYLVNTPKDMMP</sequence>
<dbReference type="OrthoDB" id="9803432at2"/>
<evidence type="ECO:0000256" key="1">
    <source>
        <dbReference type="ARBA" id="ARBA00022741"/>
    </source>
</evidence>
<dbReference type="GO" id="GO:0005524">
    <property type="term" value="F:ATP binding"/>
    <property type="evidence" value="ECO:0007669"/>
    <property type="project" value="UniProtKB-KW"/>
</dbReference>
<feature type="domain" description="UvrD-like helicase C-terminal" evidence="3">
    <location>
        <begin position="412"/>
        <end position="463"/>
    </location>
</feature>
<reference evidence="4 5" key="1">
    <citation type="submission" date="2014-08" db="EMBL/GenBank/DDBJ databases">
        <title>Porphyromonas gulae strain:COT-052_OH1451 Genome sequencing.</title>
        <authorList>
            <person name="Wallis C."/>
            <person name="Deusch O."/>
            <person name="O'Flynn C."/>
            <person name="Davis I."/>
            <person name="Jospin G."/>
            <person name="Darling A.E."/>
            <person name="Coil D.A."/>
            <person name="Alexiev A."/>
            <person name="Horsfall A."/>
            <person name="Kirkwood N."/>
            <person name="Harris S."/>
            <person name="Eisen J.A."/>
        </authorList>
    </citation>
    <scope>NUCLEOTIDE SEQUENCE [LARGE SCALE GENOMIC DNA]</scope>
    <source>
        <strain evidence="5">COT-052 OH1451</strain>
    </source>
</reference>
<dbReference type="Gene3D" id="3.40.50.300">
    <property type="entry name" value="P-loop containing nucleotide triphosphate hydrolases"/>
    <property type="match status" value="2"/>
</dbReference>
<dbReference type="Pfam" id="PF13538">
    <property type="entry name" value="UvrD_C_2"/>
    <property type="match status" value="1"/>
</dbReference>
<evidence type="ECO:0000313" key="5">
    <source>
        <dbReference type="Proteomes" id="UP000030130"/>
    </source>
</evidence>
<proteinExistence type="predicted"/>
<name>A0A0A2F5G4_9PORP</name>
<dbReference type="EMBL" id="JRAI01000059">
    <property type="protein sequence ID" value="KGN85282.1"/>
    <property type="molecule type" value="Genomic_DNA"/>
</dbReference>
<organism evidence="4 5">
    <name type="scientific">Porphyromonas gulae</name>
    <dbReference type="NCBI Taxonomy" id="111105"/>
    <lineage>
        <taxon>Bacteria</taxon>
        <taxon>Pseudomonadati</taxon>
        <taxon>Bacteroidota</taxon>
        <taxon>Bacteroidia</taxon>
        <taxon>Bacteroidales</taxon>
        <taxon>Porphyromonadaceae</taxon>
        <taxon>Porphyromonas</taxon>
    </lineage>
</organism>
<dbReference type="CDD" id="cd17933">
    <property type="entry name" value="DEXSc_RecD-like"/>
    <property type="match status" value="1"/>
</dbReference>
<dbReference type="CDD" id="cd18809">
    <property type="entry name" value="SF1_C_RecD"/>
    <property type="match status" value="1"/>
</dbReference>
<protein>
    <submittedName>
        <fullName evidence="4">Helicase</fullName>
    </submittedName>
</protein>
<dbReference type="SUPFAM" id="SSF52540">
    <property type="entry name" value="P-loop containing nucleoside triphosphate hydrolases"/>
    <property type="match status" value="1"/>
</dbReference>
<dbReference type="InterPro" id="IPR027785">
    <property type="entry name" value="UvrD-like_helicase_C"/>
</dbReference>
<keyword evidence="1" id="KW-0547">Nucleotide-binding</keyword>
<dbReference type="RefSeq" id="WP_039421301.1">
    <property type="nucleotide sequence ID" value="NZ_JRAI01000059.1"/>
</dbReference>
<dbReference type="AlphaFoldDB" id="A0A0A2F5G4"/>
<keyword evidence="4" id="KW-0378">Hydrolase</keyword>
<accession>A0A0A2F5G4</accession>
<gene>
    <name evidence="4" type="ORF">HR08_06815</name>
</gene>
<comment type="caution">
    <text evidence="4">The sequence shown here is derived from an EMBL/GenBank/DDBJ whole genome shotgun (WGS) entry which is preliminary data.</text>
</comment>
<evidence type="ECO:0000259" key="3">
    <source>
        <dbReference type="Pfam" id="PF13538"/>
    </source>
</evidence>
<dbReference type="InterPro" id="IPR050534">
    <property type="entry name" value="Coronavir_polyprotein_1ab"/>
</dbReference>
<evidence type="ECO:0000313" key="4">
    <source>
        <dbReference type="EMBL" id="KGN85282.1"/>
    </source>
</evidence>
<dbReference type="InterPro" id="IPR027417">
    <property type="entry name" value="P-loop_NTPase"/>
</dbReference>
<dbReference type="PANTHER" id="PTHR43788:SF6">
    <property type="entry name" value="DNA HELICASE B"/>
    <property type="match status" value="1"/>
</dbReference>
<dbReference type="GO" id="GO:0003678">
    <property type="term" value="F:DNA helicase activity"/>
    <property type="evidence" value="ECO:0007669"/>
    <property type="project" value="UniProtKB-ARBA"/>
</dbReference>
<dbReference type="Pfam" id="PF13604">
    <property type="entry name" value="AAA_30"/>
    <property type="match status" value="1"/>
</dbReference>
<dbReference type="Proteomes" id="UP000030130">
    <property type="component" value="Unassembled WGS sequence"/>
</dbReference>
<dbReference type="eggNOG" id="COG0507">
    <property type="taxonomic scope" value="Bacteria"/>
</dbReference>
<keyword evidence="2" id="KW-0067">ATP-binding</keyword>
<dbReference type="PANTHER" id="PTHR43788">
    <property type="entry name" value="DNA2/NAM7 HELICASE FAMILY MEMBER"/>
    <property type="match status" value="1"/>
</dbReference>
<evidence type="ECO:0000256" key="2">
    <source>
        <dbReference type="ARBA" id="ARBA00022840"/>
    </source>
</evidence>